<evidence type="ECO:0000256" key="3">
    <source>
        <dbReference type="ARBA" id="ARBA00022692"/>
    </source>
</evidence>
<dbReference type="Proteomes" id="UP000217076">
    <property type="component" value="Unassembled WGS sequence"/>
</dbReference>
<name>A0A1G7ZHH6_9PROT</name>
<feature type="transmembrane region" description="Helical" evidence="6">
    <location>
        <begin position="162"/>
        <end position="181"/>
    </location>
</feature>
<feature type="domain" description="EamA" evidence="7">
    <location>
        <begin position="20"/>
        <end position="148"/>
    </location>
</feature>
<reference evidence="9" key="1">
    <citation type="submission" date="2016-10" db="EMBL/GenBank/DDBJ databases">
        <authorList>
            <person name="Varghese N."/>
            <person name="Submissions S."/>
        </authorList>
    </citation>
    <scope>NUCLEOTIDE SEQUENCE [LARGE SCALE GENOMIC DNA]</scope>
    <source>
        <strain evidence="9">930I</strain>
    </source>
</reference>
<keyword evidence="9" id="KW-1185">Reference proteome</keyword>
<feature type="transmembrane region" description="Helical" evidence="6">
    <location>
        <begin position="76"/>
        <end position="97"/>
    </location>
</feature>
<feature type="transmembrane region" description="Helical" evidence="6">
    <location>
        <begin position="43"/>
        <end position="64"/>
    </location>
</feature>
<keyword evidence="3 6" id="KW-0812">Transmembrane</keyword>
<dbReference type="InterPro" id="IPR000620">
    <property type="entry name" value="EamA_dom"/>
</dbReference>
<dbReference type="Pfam" id="PF00892">
    <property type="entry name" value="EamA"/>
    <property type="match status" value="2"/>
</dbReference>
<feature type="transmembrane region" description="Helical" evidence="6">
    <location>
        <begin position="258"/>
        <end position="274"/>
    </location>
</feature>
<comment type="subcellular location">
    <subcellularLocation>
        <location evidence="1">Membrane</location>
        <topology evidence="1">Multi-pass membrane protein</topology>
    </subcellularLocation>
</comment>
<feature type="transmembrane region" description="Helical" evidence="6">
    <location>
        <begin position="280"/>
        <end position="298"/>
    </location>
</feature>
<evidence type="ECO:0000256" key="1">
    <source>
        <dbReference type="ARBA" id="ARBA00004141"/>
    </source>
</evidence>
<evidence type="ECO:0000256" key="4">
    <source>
        <dbReference type="ARBA" id="ARBA00022989"/>
    </source>
</evidence>
<feature type="transmembrane region" description="Helical" evidence="6">
    <location>
        <begin position="224"/>
        <end position="246"/>
    </location>
</feature>
<evidence type="ECO:0000313" key="9">
    <source>
        <dbReference type="Proteomes" id="UP000217076"/>
    </source>
</evidence>
<dbReference type="Gene3D" id="1.10.3730.20">
    <property type="match status" value="1"/>
</dbReference>
<proteinExistence type="inferred from homology"/>
<evidence type="ECO:0000259" key="7">
    <source>
        <dbReference type="Pfam" id="PF00892"/>
    </source>
</evidence>
<evidence type="ECO:0000256" key="6">
    <source>
        <dbReference type="SAM" id="Phobius"/>
    </source>
</evidence>
<keyword evidence="5 6" id="KW-0472">Membrane</keyword>
<feature type="transmembrane region" description="Helical" evidence="6">
    <location>
        <begin position="134"/>
        <end position="150"/>
    </location>
</feature>
<keyword evidence="4 6" id="KW-1133">Transmembrane helix</keyword>
<dbReference type="SUPFAM" id="SSF103481">
    <property type="entry name" value="Multidrug resistance efflux transporter EmrE"/>
    <property type="match status" value="2"/>
</dbReference>
<dbReference type="AlphaFoldDB" id="A0A1G7ZHH6"/>
<dbReference type="InterPro" id="IPR050638">
    <property type="entry name" value="AA-Vitamin_Transporters"/>
</dbReference>
<evidence type="ECO:0000256" key="5">
    <source>
        <dbReference type="ARBA" id="ARBA00023136"/>
    </source>
</evidence>
<organism evidence="8 9">
    <name type="scientific">Roseospirillum parvum</name>
    <dbReference type="NCBI Taxonomy" id="83401"/>
    <lineage>
        <taxon>Bacteria</taxon>
        <taxon>Pseudomonadati</taxon>
        <taxon>Pseudomonadota</taxon>
        <taxon>Alphaproteobacteria</taxon>
        <taxon>Rhodospirillales</taxon>
        <taxon>Rhodospirillaceae</taxon>
        <taxon>Roseospirillum</taxon>
    </lineage>
</organism>
<comment type="similarity">
    <text evidence="2">Belongs to the EamA transporter family.</text>
</comment>
<accession>A0A1G7ZHH6</accession>
<feature type="domain" description="EamA" evidence="7">
    <location>
        <begin position="164"/>
        <end position="296"/>
    </location>
</feature>
<feature type="transmembrane region" description="Helical" evidence="6">
    <location>
        <begin position="193"/>
        <end position="212"/>
    </location>
</feature>
<evidence type="ECO:0000313" key="8">
    <source>
        <dbReference type="EMBL" id="SDH08158.1"/>
    </source>
</evidence>
<feature type="transmembrane region" description="Helical" evidence="6">
    <location>
        <begin position="12"/>
        <end position="31"/>
    </location>
</feature>
<dbReference type="STRING" id="83401.SAMN05421742_104111"/>
<evidence type="ECO:0000256" key="2">
    <source>
        <dbReference type="ARBA" id="ARBA00007362"/>
    </source>
</evidence>
<dbReference type="PANTHER" id="PTHR32322">
    <property type="entry name" value="INNER MEMBRANE TRANSPORTER"/>
    <property type="match status" value="1"/>
</dbReference>
<dbReference type="InterPro" id="IPR037185">
    <property type="entry name" value="EmrE-like"/>
</dbReference>
<sequence length="308" mass="31792">MPAGTDPRARGAWLAGLAPVLFVLLWSTGFIGAKFGLPHAEPLTFLAVRFAVVLLLLVPLALLWRAPWPGSGAQAGHQMVVGALVHGLYLGGVFMAIDRGIPAGLAALIVGLQPLLTALVAGPLLGERVGPRQWLGLALGLGGVILVVLDKAGGNLGSGLDPLGLGTAVGALVGITAGTLYQKRFAAGMDLRTGTAMQFLGALIVTSALALGLEEGRIDWTWEFIGALAWLVVVLSVGAISLLMFLIKRGEVSRVASLFYLVPPVTATIAWALFDERMGPLALVGMAVAVVGVGLAVVQPGRRGAKRL</sequence>
<dbReference type="PANTHER" id="PTHR32322:SF2">
    <property type="entry name" value="EAMA DOMAIN-CONTAINING PROTEIN"/>
    <property type="match status" value="1"/>
</dbReference>
<feature type="transmembrane region" description="Helical" evidence="6">
    <location>
        <begin position="103"/>
        <end position="122"/>
    </location>
</feature>
<dbReference type="RefSeq" id="WP_218119512.1">
    <property type="nucleotide sequence ID" value="NZ_FNCV01000004.1"/>
</dbReference>
<protein>
    <submittedName>
        <fullName evidence="8">Permease of the drug/metabolite transporter (DMT) superfamily</fullName>
    </submittedName>
</protein>
<gene>
    <name evidence="8" type="ORF">SAMN05421742_104111</name>
</gene>
<dbReference type="EMBL" id="FNCV01000004">
    <property type="protein sequence ID" value="SDH08158.1"/>
    <property type="molecule type" value="Genomic_DNA"/>
</dbReference>
<dbReference type="GO" id="GO:0016020">
    <property type="term" value="C:membrane"/>
    <property type="evidence" value="ECO:0007669"/>
    <property type="project" value="UniProtKB-SubCell"/>
</dbReference>